<keyword evidence="2" id="KW-0472">Membrane</keyword>
<keyword evidence="4" id="KW-1185">Reference proteome</keyword>
<dbReference type="AlphaFoldDB" id="V4HGA5"/>
<dbReference type="EMBL" id="ASGZ01000070">
    <property type="protein sequence ID" value="ESP86819.1"/>
    <property type="molecule type" value="Genomic_DNA"/>
</dbReference>
<protein>
    <submittedName>
        <fullName evidence="3">Uncharacterized protein</fullName>
    </submittedName>
</protein>
<name>V4HGA5_9EURY</name>
<proteinExistence type="predicted"/>
<keyword evidence="2" id="KW-1133">Transmembrane helix</keyword>
<feature type="compositionally biased region" description="Polar residues" evidence="1">
    <location>
        <begin position="122"/>
        <end position="131"/>
    </location>
</feature>
<gene>
    <name evidence="3" type="ORF">K933_17087</name>
</gene>
<evidence type="ECO:0000313" key="3">
    <source>
        <dbReference type="EMBL" id="ESP86819.1"/>
    </source>
</evidence>
<keyword evidence="2" id="KW-0812">Transmembrane</keyword>
<reference evidence="3 4" key="1">
    <citation type="journal article" date="2013" name="Genome Announc.">
        <title>Draft Genome Sequence of 'Candidatus Halobonum tyrrellensis' Strain G22, Isolated from the Hypersaline Waters of Lake Tyrrell, Australia.</title>
        <authorList>
            <person name="Ugalde J.A."/>
            <person name="Narasingarao P."/>
            <person name="Kuo S."/>
            <person name="Podell S."/>
            <person name="Allen E.E."/>
        </authorList>
    </citation>
    <scope>NUCLEOTIDE SEQUENCE [LARGE SCALE GENOMIC DNA]</scope>
    <source>
        <strain evidence="3 4">G22</strain>
    </source>
</reference>
<sequence>MLFGALVFWSVGSAGVAFYLRKVLREDRDIHGQPVNPAPWVFAARYALFVALAGAVASYLTTVSLLPPAIFESALIAVPLVGVLYVGRRLAEQRTVWGARTMYSIRSVIDRVWSLDDDWPPTEQNQKTANPDDTEPHNG</sequence>
<evidence type="ECO:0000256" key="2">
    <source>
        <dbReference type="SAM" id="Phobius"/>
    </source>
</evidence>
<dbReference type="STRING" id="1324957.K933_17087"/>
<feature type="transmembrane region" description="Helical" evidence="2">
    <location>
        <begin position="6"/>
        <end position="24"/>
    </location>
</feature>
<accession>V4HGA5</accession>
<evidence type="ECO:0000256" key="1">
    <source>
        <dbReference type="SAM" id="MobiDB-lite"/>
    </source>
</evidence>
<comment type="caution">
    <text evidence="3">The sequence shown here is derived from an EMBL/GenBank/DDBJ whole genome shotgun (WGS) entry which is preliminary data.</text>
</comment>
<feature type="region of interest" description="Disordered" evidence="1">
    <location>
        <begin position="120"/>
        <end position="139"/>
    </location>
</feature>
<evidence type="ECO:0000313" key="4">
    <source>
        <dbReference type="Proteomes" id="UP000017840"/>
    </source>
</evidence>
<feature type="transmembrane region" description="Helical" evidence="2">
    <location>
        <begin position="69"/>
        <end position="87"/>
    </location>
</feature>
<organism evidence="3 4">
    <name type="scientific">Candidatus Halobonum tyrrellensis G22</name>
    <dbReference type="NCBI Taxonomy" id="1324957"/>
    <lineage>
        <taxon>Archaea</taxon>
        <taxon>Methanobacteriati</taxon>
        <taxon>Methanobacteriota</taxon>
        <taxon>Stenosarchaea group</taxon>
        <taxon>Halobacteria</taxon>
        <taxon>Halobacteriales</taxon>
        <taxon>Haloferacaceae</taxon>
        <taxon>Candidatus Halobonum</taxon>
    </lineage>
</organism>
<dbReference type="Proteomes" id="UP000017840">
    <property type="component" value="Unassembled WGS sequence"/>
</dbReference>
<feature type="transmembrane region" description="Helical" evidence="2">
    <location>
        <begin position="44"/>
        <end position="63"/>
    </location>
</feature>